<dbReference type="PROSITE" id="PS01279">
    <property type="entry name" value="PCMT"/>
    <property type="match status" value="1"/>
</dbReference>
<evidence type="ECO:0000256" key="1">
    <source>
        <dbReference type="ARBA" id="ARBA00005369"/>
    </source>
</evidence>
<protein>
    <recommendedName>
        <fullName evidence="2">Protein-L-isoaspartate O-methyltransferase</fullName>
    </recommendedName>
    <alternativeName>
        <fullName evidence="3">Protein L-isoaspartyl methyltransferase</fullName>
    </alternativeName>
</protein>
<evidence type="ECO:0000313" key="7">
    <source>
        <dbReference type="Proteomes" id="UP000549009"/>
    </source>
</evidence>
<dbReference type="AlphaFoldDB" id="A0A7W8B3J9"/>
<feature type="region of interest" description="Disordered" evidence="4">
    <location>
        <begin position="160"/>
        <end position="218"/>
    </location>
</feature>
<dbReference type="Pfam" id="PF13358">
    <property type="entry name" value="DDE_3"/>
    <property type="match status" value="1"/>
</dbReference>
<sequence length="218" mass="23613">MWSDADLQQGHTVLEIGTGTGYSTALACQRLGSAGVTSIEVDDGRLRTAAGALLGCGFAPALAVADGLYGYWPEAPFDRIVAACSWSGYRHFIRIVHLQLGTPVVWVWDNLSVHLRQELIDFAEEYKDWLAIFHLPPYAPEINPQEGGLEPAQACAGRLRCGRPGAPDPGHQAEAEEDPVPASSDHRLSATHRPGPHGPDRHTGHRGFNLSTQRPAVR</sequence>
<comment type="caution">
    <text evidence="6">The sequence shown here is derived from an EMBL/GenBank/DDBJ whole genome shotgun (WGS) entry which is preliminary data.</text>
</comment>
<evidence type="ECO:0000256" key="3">
    <source>
        <dbReference type="ARBA" id="ARBA00030757"/>
    </source>
</evidence>
<keyword evidence="7" id="KW-1185">Reference proteome</keyword>
<organism evidence="6 7">
    <name type="scientific">Streptomyces spectabilis</name>
    <dbReference type="NCBI Taxonomy" id="68270"/>
    <lineage>
        <taxon>Bacteria</taxon>
        <taxon>Bacillati</taxon>
        <taxon>Actinomycetota</taxon>
        <taxon>Actinomycetes</taxon>
        <taxon>Kitasatosporales</taxon>
        <taxon>Streptomycetaceae</taxon>
        <taxon>Streptomyces</taxon>
    </lineage>
</organism>
<dbReference type="EMBL" id="JACHJD010000036">
    <property type="protein sequence ID" value="MBB5109719.1"/>
    <property type="molecule type" value="Genomic_DNA"/>
</dbReference>
<dbReference type="CDD" id="cd02440">
    <property type="entry name" value="AdoMet_MTases"/>
    <property type="match status" value="1"/>
</dbReference>
<dbReference type="Pfam" id="PF01135">
    <property type="entry name" value="PCMT"/>
    <property type="match status" value="1"/>
</dbReference>
<dbReference type="InterPro" id="IPR029063">
    <property type="entry name" value="SAM-dependent_MTases_sf"/>
</dbReference>
<evidence type="ECO:0000313" key="6">
    <source>
        <dbReference type="EMBL" id="MBB5109719.1"/>
    </source>
</evidence>
<dbReference type="Proteomes" id="UP000549009">
    <property type="component" value="Unassembled WGS sequence"/>
</dbReference>
<dbReference type="InterPro" id="IPR038717">
    <property type="entry name" value="Tc1-like_DDE_dom"/>
</dbReference>
<accession>A0A7W8B3J9</accession>
<feature type="compositionally biased region" description="Polar residues" evidence="4">
    <location>
        <begin position="209"/>
        <end position="218"/>
    </location>
</feature>
<dbReference type="SUPFAM" id="SSF53335">
    <property type="entry name" value="S-adenosyl-L-methionine-dependent methyltransferases"/>
    <property type="match status" value="1"/>
</dbReference>
<reference evidence="6 7" key="1">
    <citation type="submission" date="2020-08" db="EMBL/GenBank/DDBJ databases">
        <title>Genomic Encyclopedia of Type Strains, Phase III (KMG-III): the genomes of soil and plant-associated and newly described type strains.</title>
        <authorList>
            <person name="Whitman W."/>
        </authorList>
    </citation>
    <scope>NUCLEOTIDE SEQUENCE [LARGE SCALE GENOMIC DNA]</scope>
    <source>
        <strain evidence="6 7">CECT 3146</strain>
    </source>
</reference>
<evidence type="ECO:0000256" key="4">
    <source>
        <dbReference type="SAM" id="MobiDB-lite"/>
    </source>
</evidence>
<gene>
    <name evidence="6" type="ORF">FHS40_008849</name>
</gene>
<dbReference type="Gene3D" id="3.40.50.150">
    <property type="entry name" value="Vaccinia Virus protein VP39"/>
    <property type="match status" value="1"/>
</dbReference>
<dbReference type="InterPro" id="IPR000682">
    <property type="entry name" value="PCMT"/>
</dbReference>
<evidence type="ECO:0000256" key="2">
    <source>
        <dbReference type="ARBA" id="ARBA00013346"/>
    </source>
</evidence>
<proteinExistence type="inferred from homology"/>
<name>A0A7W8B3J9_STRST</name>
<comment type="similarity">
    <text evidence="1">Belongs to the methyltransferase superfamily. L-isoaspartyl/D-aspartyl protein methyltransferase family.</text>
</comment>
<dbReference type="GO" id="GO:0004719">
    <property type="term" value="F:protein-L-isoaspartate (D-aspartate) O-methyltransferase activity"/>
    <property type="evidence" value="ECO:0007669"/>
    <property type="project" value="InterPro"/>
</dbReference>
<evidence type="ECO:0000259" key="5">
    <source>
        <dbReference type="Pfam" id="PF13358"/>
    </source>
</evidence>
<feature type="domain" description="Tc1-like transposase DDE" evidence="5">
    <location>
        <begin position="94"/>
        <end position="147"/>
    </location>
</feature>